<reference evidence="1" key="1">
    <citation type="submission" date="2020-02" db="EMBL/GenBank/DDBJ databases">
        <authorList>
            <person name="Meier V. D."/>
        </authorList>
    </citation>
    <scope>NUCLEOTIDE SEQUENCE</scope>
    <source>
        <strain evidence="1">AVDCRST_MAG18</strain>
    </source>
</reference>
<proteinExistence type="predicted"/>
<sequence>MPRRCGALWCPVGTTRLRIGLANRSAGTATFRAVRLFAIAPGGP</sequence>
<name>A0A6J4VSN3_9BACT</name>
<accession>A0A6J4VSN3</accession>
<gene>
    <name evidence="1" type="ORF">AVDCRST_MAG18-3290</name>
</gene>
<organism evidence="1">
    <name type="scientific">uncultured Thermomicrobiales bacterium</name>
    <dbReference type="NCBI Taxonomy" id="1645740"/>
    <lineage>
        <taxon>Bacteria</taxon>
        <taxon>Pseudomonadati</taxon>
        <taxon>Thermomicrobiota</taxon>
        <taxon>Thermomicrobia</taxon>
        <taxon>Thermomicrobiales</taxon>
        <taxon>environmental samples</taxon>
    </lineage>
</organism>
<dbReference type="AlphaFoldDB" id="A0A6J4VSN3"/>
<evidence type="ECO:0000313" key="1">
    <source>
        <dbReference type="EMBL" id="CAA9582051.1"/>
    </source>
</evidence>
<protein>
    <submittedName>
        <fullName evidence="1">Uncharacterized protein</fullName>
    </submittedName>
</protein>
<dbReference type="EMBL" id="CADCWN010000246">
    <property type="protein sequence ID" value="CAA9582051.1"/>
    <property type="molecule type" value="Genomic_DNA"/>
</dbReference>